<proteinExistence type="predicted"/>
<protein>
    <recommendedName>
        <fullName evidence="3">long-chain-fatty-acid--CoA ligase</fullName>
        <ecNumber evidence="3">6.2.1.3</ecNumber>
    </recommendedName>
</protein>
<dbReference type="PROSITE" id="PS00455">
    <property type="entry name" value="AMP_BINDING"/>
    <property type="match status" value="1"/>
</dbReference>
<dbReference type="InterPro" id="IPR042099">
    <property type="entry name" value="ANL_N_sf"/>
</dbReference>
<reference evidence="6" key="1">
    <citation type="submission" date="2025-08" db="UniProtKB">
        <authorList>
            <consortium name="RefSeq"/>
        </authorList>
    </citation>
    <scope>IDENTIFICATION</scope>
    <source>
        <strain evidence="6">Airmid</strain>
    </source>
</reference>
<dbReference type="GO" id="GO:0004467">
    <property type="term" value="F:long-chain fatty acid-CoA ligase activity"/>
    <property type="evidence" value="ECO:0007669"/>
    <property type="project" value="UniProtKB-EC"/>
</dbReference>
<evidence type="ECO:0000256" key="1">
    <source>
        <dbReference type="ARBA" id="ARBA00022598"/>
    </source>
</evidence>
<dbReference type="InParanoid" id="A0A6P6Y7J0"/>
<dbReference type="InterPro" id="IPR020845">
    <property type="entry name" value="AMP-binding_CS"/>
</dbReference>
<dbReference type="EC" id="6.2.1.3" evidence="3"/>
<dbReference type="GO" id="GO:0016020">
    <property type="term" value="C:membrane"/>
    <property type="evidence" value="ECO:0007669"/>
    <property type="project" value="TreeGrafter"/>
</dbReference>
<dbReference type="Proteomes" id="UP000515146">
    <property type="component" value="Unplaced"/>
</dbReference>
<gene>
    <name evidence="6" type="primary">LOC113794581</name>
</gene>
<dbReference type="KEGG" id="dpte:113794581"/>
<organism evidence="5 6">
    <name type="scientific">Dermatophagoides pteronyssinus</name>
    <name type="common">European house dust mite</name>
    <dbReference type="NCBI Taxonomy" id="6956"/>
    <lineage>
        <taxon>Eukaryota</taxon>
        <taxon>Metazoa</taxon>
        <taxon>Ecdysozoa</taxon>
        <taxon>Arthropoda</taxon>
        <taxon>Chelicerata</taxon>
        <taxon>Arachnida</taxon>
        <taxon>Acari</taxon>
        <taxon>Acariformes</taxon>
        <taxon>Sarcoptiformes</taxon>
        <taxon>Astigmata</taxon>
        <taxon>Psoroptidia</taxon>
        <taxon>Analgoidea</taxon>
        <taxon>Pyroglyphidae</taxon>
        <taxon>Dermatophagoidinae</taxon>
        <taxon>Dermatophagoides</taxon>
    </lineage>
</organism>
<accession>A0A6P6Y7J0</accession>
<keyword evidence="2" id="KW-0276">Fatty acid metabolism</keyword>
<evidence type="ECO:0000259" key="4">
    <source>
        <dbReference type="Pfam" id="PF00501"/>
    </source>
</evidence>
<dbReference type="GO" id="GO:0005783">
    <property type="term" value="C:endoplasmic reticulum"/>
    <property type="evidence" value="ECO:0007669"/>
    <property type="project" value="TreeGrafter"/>
</dbReference>
<evidence type="ECO:0000256" key="3">
    <source>
        <dbReference type="ARBA" id="ARBA00026121"/>
    </source>
</evidence>
<dbReference type="PANTHER" id="PTHR43272:SF107">
    <property type="entry name" value="LONG-CHAIN-FATTY-ACID--COA LIGASE 5"/>
    <property type="match status" value="1"/>
</dbReference>
<dbReference type="PANTHER" id="PTHR43272">
    <property type="entry name" value="LONG-CHAIN-FATTY-ACID--COA LIGASE"/>
    <property type="match status" value="1"/>
</dbReference>
<name>A0A6P6Y7J0_DERPT</name>
<sequence>MNEIFERGLQQSKNGKCLGQYNTETKTIDWFNYYDVMQRMKLIADGIIKLFNLKPKKSLLGIYSINCMEYTLIEYACYQHSLVIVPIYDTLGSNIASFIANQAELTTIACDTIERLDRILEQAQLFHHLKHLIWLKTNDQQITIEIRNKVMEKGFQLYTLKEIETTGADNPIHDDNKPKINDLAIICYTSGTTGTPKGVILTHENIIASITSISIHLMDQHATVDDIMISILPLAHMFQRIGEAAVFIEGGKVVYYSGDIRQLAQEILIIKPTIMLAVPRLLNRIHDTIYSKVRNNILKRWLLHLAYRQKHKYLARHVIRNNTIWDRLVFNRVRKNFGSNIRLICVGAAPLSSDVLDFLRVAIGCVISEGYGQTECVGPCTATLMGDETTGHVGPPLVSCIVKLVDVPEMDYNSCDGRGEILVKGPIVFQGYFKMPQLTSDTLDKDGWLHTGDIGYWSSDGTLRLIDRKKNIFKLQQGEYIAPEKIENILINSQCVQQIFIHGNVFKSMLIAIIVPDLDYIQSLSHQQRLNLQQPLKECTEQQLNSQPLQTNRLKELIINDLKRIGQANGLKSFELPKNIYLRKKLFTIEDGLLTPTLKSKRNAIHNYFTKEIEMLYKELEQ</sequence>
<dbReference type="SUPFAM" id="SSF56801">
    <property type="entry name" value="Acetyl-CoA synthetase-like"/>
    <property type="match status" value="1"/>
</dbReference>
<evidence type="ECO:0000313" key="6">
    <source>
        <dbReference type="RefSeq" id="XP_027200499.1"/>
    </source>
</evidence>
<keyword evidence="2" id="KW-0443">Lipid metabolism</keyword>
<dbReference type="OMA" id="YLEPISF"/>
<dbReference type="RefSeq" id="XP_027200499.1">
    <property type="nucleotide sequence ID" value="XM_027344698.1"/>
</dbReference>
<dbReference type="AlphaFoldDB" id="A0A6P6Y7J0"/>
<dbReference type="OrthoDB" id="1700726at2759"/>
<dbReference type="Gene3D" id="3.40.50.12780">
    <property type="entry name" value="N-terminal domain of ligase-like"/>
    <property type="match status" value="1"/>
</dbReference>
<keyword evidence="1" id="KW-0436">Ligase</keyword>
<dbReference type="InterPro" id="IPR000873">
    <property type="entry name" value="AMP-dep_synth/lig_dom"/>
</dbReference>
<dbReference type="Pfam" id="PF00501">
    <property type="entry name" value="AMP-binding"/>
    <property type="match status" value="1"/>
</dbReference>
<evidence type="ECO:0000256" key="2">
    <source>
        <dbReference type="ARBA" id="ARBA00022832"/>
    </source>
</evidence>
<feature type="domain" description="AMP-dependent synthetase/ligase" evidence="4">
    <location>
        <begin position="28"/>
        <end position="433"/>
    </location>
</feature>
<keyword evidence="5" id="KW-1185">Reference proteome</keyword>
<evidence type="ECO:0000313" key="5">
    <source>
        <dbReference type="Proteomes" id="UP000515146"/>
    </source>
</evidence>